<reference evidence="14 15" key="1">
    <citation type="submission" date="2024-02" db="EMBL/GenBank/DDBJ databases">
        <title>Chromosome-level genome assembly of the Eurasian Minnow (Phoxinus phoxinus).</title>
        <authorList>
            <person name="Oriowo T.O."/>
            <person name="Martin S."/>
            <person name="Stange M."/>
            <person name="Chrysostomakis Y."/>
            <person name="Brown T."/>
            <person name="Winkler S."/>
            <person name="Kukowka S."/>
            <person name="Myers E.W."/>
            <person name="Bohne A."/>
        </authorList>
    </citation>
    <scope>NUCLEOTIDE SEQUENCE [LARGE SCALE GENOMIC DNA]</scope>
    <source>
        <strain evidence="14">ZFMK-TIS-60720</strain>
        <tissue evidence="14">Whole Organism</tissue>
    </source>
</reference>
<dbReference type="EC" id="1.13.11.20" evidence="13"/>
<dbReference type="SUPFAM" id="SSF51182">
    <property type="entry name" value="RmlC-like cupins"/>
    <property type="match status" value="1"/>
</dbReference>
<dbReference type="PANTHER" id="PTHR12918">
    <property type="entry name" value="CYSTEINE DIOXYGENASE"/>
    <property type="match status" value="1"/>
</dbReference>
<dbReference type="GO" id="GO:0017172">
    <property type="term" value="F:cysteine dioxygenase activity"/>
    <property type="evidence" value="ECO:0007669"/>
    <property type="project" value="UniProtKB-UniRule"/>
</dbReference>
<evidence type="ECO:0000256" key="5">
    <source>
        <dbReference type="ARBA" id="ARBA00022784"/>
    </source>
</evidence>
<comment type="similarity">
    <text evidence="3 13">Belongs to the cysteine dioxygenase family.</text>
</comment>
<dbReference type="CDD" id="cd10548">
    <property type="entry name" value="cupin_CDO"/>
    <property type="match status" value="1"/>
</dbReference>
<dbReference type="GO" id="GO:0042412">
    <property type="term" value="P:taurine biosynthetic process"/>
    <property type="evidence" value="ECO:0007669"/>
    <property type="project" value="UniProtKB-UniRule"/>
</dbReference>
<comment type="function">
    <text evidence="10">Catalyzes the oxidation of cysteine to cysteine sulfinic acid with addition of molecular dioxygen.</text>
</comment>
<dbReference type="InterPro" id="IPR011051">
    <property type="entry name" value="RmlC_Cupin_sf"/>
</dbReference>
<evidence type="ECO:0000256" key="9">
    <source>
        <dbReference type="ARBA" id="ARBA00024284"/>
    </source>
</evidence>
<proteinExistence type="inferred from homology"/>
<evidence type="ECO:0000256" key="1">
    <source>
        <dbReference type="ARBA" id="ARBA00001967"/>
    </source>
</evidence>
<dbReference type="InterPro" id="IPR010300">
    <property type="entry name" value="CDO_1"/>
</dbReference>
<feature type="cross-link" description="3'-(S-cysteinyl)-tyrosine (Cys-Tyr)" evidence="11">
    <location>
        <begin position="92"/>
        <end position="165"/>
    </location>
</feature>
<evidence type="ECO:0000256" key="2">
    <source>
        <dbReference type="ARBA" id="ARBA00004759"/>
    </source>
</evidence>
<comment type="catalytic activity">
    <reaction evidence="9">
        <text>L-cysteine + O2 = 3-sulfino-L-alanine + H(+)</text>
        <dbReference type="Rhea" id="RHEA:20441"/>
        <dbReference type="ChEBI" id="CHEBI:15378"/>
        <dbReference type="ChEBI" id="CHEBI:15379"/>
        <dbReference type="ChEBI" id="CHEBI:35235"/>
        <dbReference type="ChEBI" id="CHEBI:61085"/>
        <dbReference type="EC" id="1.13.11.20"/>
    </reaction>
    <physiologicalReaction direction="left-to-right" evidence="9">
        <dbReference type="Rhea" id="RHEA:20442"/>
    </physiologicalReaction>
</comment>
<evidence type="ECO:0000256" key="4">
    <source>
        <dbReference type="ARBA" id="ARBA00022723"/>
    </source>
</evidence>
<evidence type="ECO:0000256" key="8">
    <source>
        <dbReference type="ARBA" id="ARBA00023004"/>
    </source>
</evidence>
<feature type="binding site" evidence="12">
    <location>
        <position position="85"/>
    </location>
    <ligand>
        <name>Fe cation</name>
        <dbReference type="ChEBI" id="CHEBI:24875"/>
        <note>catalytic</note>
    </ligand>
</feature>
<dbReference type="Proteomes" id="UP001364617">
    <property type="component" value="Unassembled WGS sequence"/>
</dbReference>
<evidence type="ECO:0000313" key="15">
    <source>
        <dbReference type="Proteomes" id="UP001364617"/>
    </source>
</evidence>
<evidence type="ECO:0000256" key="13">
    <source>
        <dbReference type="RuleBase" id="RU366010"/>
    </source>
</evidence>
<comment type="caution">
    <text evidence="14">The sequence shown here is derived from an EMBL/GenBank/DDBJ whole genome shotgun (WGS) entry which is preliminary data.</text>
</comment>
<gene>
    <name evidence="14" type="ORF">R3I93_013203</name>
</gene>
<comment type="pathway">
    <text evidence="2 13">Organosulfur biosynthesis; taurine biosynthesis; hypotaurine from L-cysteine: step 1/2.</text>
</comment>
<evidence type="ECO:0000256" key="6">
    <source>
        <dbReference type="ARBA" id="ARBA00022964"/>
    </source>
</evidence>
<protein>
    <recommendedName>
        <fullName evidence="13">Cysteine dioxygenase</fullName>
        <ecNumber evidence="13">1.13.11.20</ecNumber>
    </recommendedName>
</protein>
<keyword evidence="8 12" id="KW-0408">Iron</keyword>
<keyword evidence="7 13" id="KW-0560">Oxidoreductase</keyword>
<feature type="binding site" evidence="12">
    <location>
        <position position="87"/>
    </location>
    <ligand>
        <name>Fe cation</name>
        <dbReference type="ChEBI" id="CHEBI:24875"/>
        <note>catalytic</note>
    </ligand>
</feature>
<dbReference type="Pfam" id="PF05995">
    <property type="entry name" value="CDO_I"/>
    <property type="match status" value="1"/>
</dbReference>
<dbReference type="PANTHER" id="PTHR12918:SF1">
    <property type="entry name" value="CYSTEINE DIOXYGENASE TYPE 1"/>
    <property type="match status" value="1"/>
</dbReference>
<keyword evidence="6 13" id="KW-0223">Dioxygenase</keyword>
<evidence type="ECO:0000256" key="12">
    <source>
        <dbReference type="PIRSR" id="PIRSR610300-51"/>
    </source>
</evidence>
<evidence type="ECO:0000256" key="11">
    <source>
        <dbReference type="PIRSR" id="PIRSR610300-50"/>
    </source>
</evidence>
<evidence type="ECO:0000256" key="10">
    <source>
        <dbReference type="ARBA" id="ARBA00033725"/>
    </source>
</evidence>
<comment type="cofactor">
    <cofactor evidence="13">
        <name>Fe cation</name>
        <dbReference type="ChEBI" id="CHEBI:24875"/>
    </cofactor>
    <text evidence="13">Binds 1 Fe cation per subunit.</text>
</comment>
<dbReference type="GO" id="GO:0019448">
    <property type="term" value="P:L-cysteine catabolic process"/>
    <property type="evidence" value="ECO:0007669"/>
    <property type="project" value="TreeGrafter"/>
</dbReference>
<organism evidence="14 15">
    <name type="scientific">Phoxinus phoxinus</name>
    <name type="common">Eurasian minnow</name>
    <dbReference type="NCBI Taxonomy" id="58324"/>
    <lineage>
        <taxon>Eukaryota</taxon>
        <taxon>Metazoa</taxon>
        <taxon>Chordata</taxon>
        <taxon>Craniata</taxon>
        <taxon>Vertebrata</taxon>
        <taxon>Euteleostomi</taxon>
        <taxon>Actinopterygii</taxon>
        <taxon>Neopterygii</taxon>
        <taxon>Teleostei</taxon>
        <taxon>Ostariophysi</taxon>
        <taxon>Cypriniformes</taxon>
        <taxon>Leuciscidae</taxon>
        <taxon>Phoxininae</taxon>
        <taxon>Phoxinus</taxon>
    </lineage>
</organism>
<keyword evidence="4 12" id="KW-0479">Metal-binding</keyword>
<feature type="binding site" evidence="12">
    <location>
        <position position="148"/>
    </location>
    <ligand>
        <name>Fe cation</name>
        <dbReference type="ChEBI" id="CHEBI:24875"/>
        <note>catalytic</note>
    </ligand>
</feature>
<dbReference type="InterPro" id="IPR014710">
    <property type="entry name" value="RmlC-like_jellyroll"/>
</dbReference>
<name>A0AAN9CPA3_9TELE</name>
<dbReference type="EMBL" id="JAYKXH010000014">
    <property type="protein sequence ID" value="KAK7145404.1"/>
    <property type="molecule type" value="Genomic_DNA"/>
</dbReference>
<sequence length="184" mass="21078">MEKPVTKPETLDDLIKTLRKKFEKAPVNVDDLMKTMEAYKSKEEEWEKFINFYTSGYTRNRVYEEKGKFELLVLCWSANYKSDIHTHPGLHCFMKLLQGKLEEKRFECRGPSKPKSLDPSHPAGMVQTSQNVLKENQCTYITDSIGLHRVENLSEMKGAVSLHLYCPLSQACQTLTSAKDTAAP</sequence>
<dbReference type="Gene3D" id="2.60.120.10">
    <property type="entry name" value="Jelly Rolls"/>
    <property type="match status" value="1"/>
</dbReference>
<dbReference type="AlphaFoldDB" id="A0AAN9CPA3"/>
<keyword evidence="5 11" id="KW-0883">Thioether bond</keyword>
<comment type="cofactor">
    <cofactor evidence="1">
        <name>Ni(2+)</name>
        <dbReference type="ChEBI" id="CHEBI:49786"/>
    </cofactor>
</comment>
<evidence type="ECO:0000256" key="3">
    <source>
        <dbReference type="ARBA" id="ARBA00006622"/>
    </source>
</evidence>
<keyword evidence="15" id="KW-1185">Reference proteome</keyword>
<dbReference type="GO" id="GO:0008198">
    <property type="term" value="F:ferrous iron binding"/>
    <property type="evidence" value="ECO:0007669"/>
    <property type="project" value="TreeGrafter"/>
</dbReference>
<evidence type="ECO:0000313" key="14">
    <source>
        <dbReference type="EMBL" id="KAK7145404.1"/>
    </source>
</evidence>
<accession>A0AAN9CPA3</accession>
<evidence type="ECO:0000256" key="7">
    <source>
        <dbReference type="ARBA" id="ARBA00023002"/>
    </source>
</evidence>